<evidence type="ECO:0008006" key="3">
    <source>
        <dbReference type="Google" id="ProtNLM"/>
    </source>
</evidence>
<protein>
    <recommendedName>
        <fullName evidence="3">RecQ-mediated genome instability protein 2</fullName>
    </recommendedName>
</protein>
<dbReference type="GO" id="GO:0033045">
    <property type="term" value="P:regulation of sister chromatid segregation"/>
    <property type="evidence" value="ECO:0007669"/>
    <property type="project" value="TreeGrafter"/>
</dbReference>
<dbReference type="Proteomes" id="UP000287033">
    <property type="component" value="Unassembled WGS sequence"/>
</dbReference>
<dbReference type="GO" id="GO:0016607">
    <property type="term" value="C:nuclear speck"/>
    <property type="evidence" value="ECO:0007669"/>
    <property type="project" value="TreeGrafter"/>
</dbReference>
<dbReference type="GO" id="GO:0006281">
    <property type="term" value="P:DNA repair"/>
    <property type="evidence" value="ECO:0007669"/>
    <property type="project" value="TreeGrafter"/>
</dbReference>
<dbReference type="AlphaFoldDB" id="A0A401T4U5"/>
<dbReference type="GO" id="GO:2000042">
    <property type="term" value="P:negative regulation of double-strand break repair via homologous recombination"/>
    <property type="evidence" value="ECO:0007669"/>
    <property type="project" value="TreeGrafter"/>
</dbReference>
<dbReference type="Pfam" id="PF16100">
    <property type="entry name" value="RMI2"/>
    <property type="match status" value="1"/>
</dbReference>
<accession>A0A401T4U5</accession>
<evidence type="ECO:0000313" key="2">
    <source>
        <dbReference type="Proteomes" id="UP000287033"/>
    </source>
</evidence>
<dbReference type="EMBL" id="BEZZ01001042">
    <property type="protein sequence ID" value="GCC37691.1"/>
    <property type="molecule type" value="Genomic_DNA"/>
</dbReference>
<dbReference type="GO" id="GO:0043007">
    <property type="term" value="P:maintenance of rDNA"/>
    <property type="evidence" value="ECO:0007669"/>
    <property type="project" value="TreeGrafter"/>
</dbReference>
<dbReference type="PANTHER" id="PTHR33962:SF1">
    <property type="entry name" value="RECQ-MEDIATED GENOME INSTABILITY PROTEIN 2"/>
    <property type="match status" value="1"/>
</dbReference>
<dbReference type="InterPro" id="IPR032245">
    <property type="entry name" value="RMI2"/>
</dbReference>
<dbReference type="OrthoDB" id="10024265at2759"/>
<dbReference type="Gene3D" id="2.40.50.140">
    <property type="entry name" value="Nucleic acid-binding proteins"/>
    <property type="match status" value="1"/>
</dbReference>
<reference evidence="1 2" key="1">
    <citation type="journal article" date="2018" name="Nat. Ecol. Evol.">
        <title>Shark genomes provide insights into elasmobranch evolution and the origin of vertebrates.</title>
        <authorList>
            <person name="Hara Y"/>
            <person name="Yamaguchi K"/>
            <person name="Onimaru K"/>
            <person name="Kadota M"/>
            <person name="Koyanagi M"/>
            <person name="Keeley SD"/>
            <person name="Tatsumi K"/>
            <person name="Tanaka K"/>
            <person name="Motone F"/>
            <person name="Kageyama Y"/>
            <person name="Nozu R"/>
            <person name="Adachi N"/>
            <person name="Nishimura O"/>
            <person name="Nakagawa R"/>
            <person name="Tanegashima C"/>
            <person name="Kiyatake I"/>
            <person name="Matsumoto R"/>
            <person name="Murakumo K"/>
            <person name="Nishida K"/>
            <person name="Terakita A"/>
            <person name="Kuratani S"/>
            <person name="Sato K"/>
            <person name="Hyodo S Kuraku.S."/>
        </authorList>
    </citation>
    <scope>NUCLEOTIDE SEQUENCE [LARGE SCALE GENOMIC DNA]</scope>
</reference>
<gene>
    <name evidence="1" type="ORF">chiPu_0016196</name>
</gene>
<dbReference type="STRING" id="137246.A0A401T4U5"/>
<organism evidence="1 2">
    <name type="scientific">Chiloscyllium punctatum</name>
    <name type="common">Brownbanded bambooshark</name>
    <name type="synonym">Hemiscyllium punctatum</name>
    <dbReference type="NCBI Taxonomy" id="137246"/>
    <lineage>
        <taxon>Eukaryota</taxon>
        <taxon>Metazoa</taxon>
        <taxon>Chordata</taxon>
        <taxon>Craniata</taxon>
        <taxon>Vertebrata</taxon>
        <taxon>Chondrichthyes</taxon>
        <taxon>Elasmobranchii</taxon>
        <taxon>Galeomorphii</taxon>
        <taxon>Galeoidea</taxon>
        <taxon>Orectolobiformes</taxon>
        <taxon>Hemiscylliidae</taxon>
        <taxon>Chiloscyllium</taxon>
    </lineage>
</organism>
<dbReference type="PANTHER" id="PTHR33962">
    <property type="entry name" value="RECQ-MEDIATED GENOME INSTABILITY PROTEIN 2 RMI2"/>
    <property type="match status" value="1"/>
</dbReference>
<proteinExistence type="predicted"/>
<evidence type="ECO:0000313" key="1">
    <source>
        <dbReference type="EMBL" id="GCC37691.1"/>
    </source>
</evidence>
<comment type="caution">
    <text evidence="1">The sequence shown here is derived from an EMBL/GenBank/DDBJ whole genome shotgun (WGS) entry which is preliminary data.</text>
</comment>
<keyword evidence="2" id="KW-1185">Reference proteome</keyword>
<sequence length="71" mass="7591">MTCGSAGKPLMEVEGSFGALDGGKYVMVMGVIQSCSPEPVIRAVKLTDLSGNALHRSMWPLEVEDLQQNIP</sequence>
<dbReference type="OMA" id="WPLEVED"/>
<name>A0A401T4U5_CHIPU</name>
<dbReference type="GO" id="GO:0005829">
    <property type="term" value="C:cytosol"/>
    <property type="evidence" value="ECO:0007669"/>
    <property type="project" value="TreeGrafter"/>
</dbReference>
<dbReference type="InterPro" id="IPR012340">
    <property type="entry name" value="NA-bd_OB-fold"/>
</dbReference>